<reference evidence="2 3" key="1">
    <citation type="journal article" date="2012" name="BMC Genomics">
        <title>Sequencing the genome of Marssonina brunnea reveals fungus-poplar co-evolution.</title>
        <authorList>
            <person name="Zhu S."/>
            <person name="Cao Y.-Z."/>
            <person name="Jiang C."/>
            <person name="Tan B.-Y."/>
            <person name="Wang Z."/>
            <person name="Feng S."/>
            <person name="Zhang L."/>
            <person name="Su X.-H."/>
            <person name="Brejova B."/>
            <person name="Vinar T."/>
            <person name="Xu M."/>
            <person name="Wang M.-X."/>
            <person name="Zhang S.-G."/>
            <person name="Huang M.-R."/>
            <person name="Wu R."/>
            <person name="Zhou Y."/>
        </authorList>
    </citation>
    <scope>NUCLEOTIDE SEQUENCE [LARGE SCALE GENOMIC DNA]</scope>
    <source>
        <strain evidence="2 3">MB_m1</strain>
    </source>
</reference>
<dbReference type="RefSeq" id="XP_007293590.1">
    <property type="nucleotide sequence ID" value="XM_007293528.1"/>
</dbReference>
<dbReference type="EMBL" id="JH921439">
    <property type="protein sequence ID" value="EKD16407.1"/>
    <property type="molecule type" value="Genomic_DNA"/>
</dbReference>
<keyword evidence="3" id="KW-1185">Reference proteome</keyword>
<dbReference type="AlphaFoldDB" id="K1WVB3"/>
<feature type="region of interest" description="Disordered" evidence="1">
    <location>
        <begin position="229"/>
        <end position="253"/>
    </location>
</feature>
<dbReference type="GeneID" id="18761636"/>
<accession>K1WVB3</accession>
<dbReference type="KEGG" id="mbe:MBM_05701"/>
<name>K1WVB3_MARBU</name>
<feature type="region of interest" description="Disordered" evidence="1">
    <location>
        <begin position="1"/>
        <end position="203"/>
    </location>
</feature>
<evidence type="ECO:0000313" key="3">
    <source>
        <dbReference type="Proteomes" id="UP000006753"/>
    </source>
</evidence>
<sequence>MAFLPSSEHAAPEHDSKSTKESRHILPRSKSSKAMEKEAEAAKGGMVDHENAARIHEDAAKKHEELRKQEEAKKMEEAKESLKISAAQKAEDARKLKEALKNEANCKAEEAKKKRQESKREAAKKKELSKMEKEVAKREKELVKMEKGAAKREKGALKGKAARKKKESIDDPPVLQPKKSGHFYRTKSYEPAPPPVNLTKSPNFEIDSSQIAGLKIKMKTGADITLVDLPETAERKKSNSKSVEPADPNGCDC</sequence>
<dbReference type="HOGENOM" id="CLU_1098685_0_0_1"/>
<protein>
    <submittedName>
        <fullName evidence="2">Uncharacterized protein</fullName>
    </submittedName>
</protein>
<gene>
    <name evidence="2" type="ORF">MBM_05701</name>
</gene>
<feature type="compositionally biased region" description="Basic and acidic residues" evidence="1">
    <location>
        <begin position="10"/>
        <end position="24"/>
    </location>
</feature>
<feature type="compositionally biased region" description="Basic and acidic residues" evidence="1">
    <location>
        <begin position="89"/>
        <end position="156"/>
    </location>
</feature>
<feature type="compositionally biased region" description="Basic and acidic residues" evidence="1">
    <location>
        <begin position="33"/>
        <end position="82"/>
    </location>
</feature>
<evidence type="ECO:0000313" key="2">
    <source>
        <dbReference type="EMBL" id="EKD16407.1"/>
    </source>
</evidence>
<dbReference type="OrthoDB" id="3564355at2759"/>
<dbReference type="Proteomes" id="UP000006753">
    <property type="component" value="Unassembled WGS sequence"/>
</dbReference>
<proteinExistence type="predicted"/>
<dbReference type="InParanoid" id="K1WVB3"/>
<evidence type="ECO:0000256" key="1">
    <source>
        <dbReference type="SAM" id="MobiDB-lite"/>
    </source>
</evidence>
<organism evidence="2 3">
    <name type="scientific">Marssonina brunnea f. sp. multigermtubi (strain MB_m1)</name>
    <name type="common">Marssonina leaf spot fungus</name>
    <dbReference type="NCBI Taxonomy" id="1072389"/>
    <lineage>
        <taxon>Eukaryota</taxon>
        <taxon>Fungi</taxon>
        <taxon>Dikarya</taxon>
        <taxon>Ascomycota</taxon>
        <taxon>Pezizomycotina</taxon>
        <taxon>Leotiomycetes</taxon>
        <taxon>Helotiales</taxon>
        <taxon>Drepanopezizaceae</taxon>
        <taxon>Drepanopeziza</taxon>
    </lineage>
</organism>